<dbReference type="Gene3D" id="3.40.50.2000">
    <property type="entry name" value="Glycogen Phosphorylase B"/>
    <property type="match status" value="2"/>
</dbReference>
<dbReference type="EMBL" id="JALLBG020000082">
    <property type="protein sequence ID" value="KAL3766669.1"/>
    <property type="molecule type" value="Genomic_DNA"/>
</dbReference>
<dbReference type="InterPro" id="IPR003337">
    <property type="entry name" value="Trehalose_PPase"/>
</dbReference>
<feature type="compositionally biased region" description="Gly residues" evidence="2">
    <location>
        <begin position="17"/>
        <end position="27"/>
    </location>
</feature>
<feature type="region of interest" description="Disordered" evidence="2">
    <location>
        <begin position="1"/>
        <end position="46"/>
    </location>
</feature>
<dbReference type="InterPro" id="IPR036412">
    <property type="entry name" value="HAD-like_sf"/>
</dbReference>
<sequence>MMDEDPPSTTVIISSGGSVGDIGGGSGTSTSGNSSSMTHPNSANNNNISNINANNICSHQGRIIRIHHACIAPLPLGSSLRVTSSHLWDPSDSPGCAYDPTNAKSISKSAGRDAYNIGTSGFAGGSLGVGANNVLRENEDARSSNSSAAAAVGVGVVGGGSSAEGGVGRGTVNNEATRELQQQQRRDVMMGIRDSRSRWYASSVEMVTTPETYPLWRTRRPVIVALTDATATATSNGTDNMQQEEEAVVNSIGVHHHRYRYLVVTPGAETESSHGLMGNVGDDDFYPETDDLADIQNMIHKTKISSGNLIQQSSVAAFEDNVMTSNDYGSSFPVTLWENPFLTSTNDGMGVDAMMEDAVSREVSTAALSVVSEATSTRPHGGGNVGGGGSSRDYDLVNLPFRTLDIDIATASVVKVPSSSNDRMDEEEEDPSLTPKYTEGGILIDTWNDCNDATFQSFRILEGINAQRGSKDEEEVRDIDMASSLSEGGDSSTMVMEAEKQNHRIFIVCYHLPVTVSKDPNTGEWRASWAESLLAKTENSSFVSAYNPHWVGTVTTDLIIDENDKQTLRSILAAMDCTVLFFDEAVRDAHYKGFCKQVLWLAFHHVDLLDMRDPAFSMDLEAASENHLQPDGTILDLRSSWDQRTFGQWWEAFKIVNHTFAEEVAKMITPDDVVWVHDYHLSLLPKLLGDEEKKAKASSLTKKIFFLHIPFPVSMIFKELECGPAILEGMLHADVVGFHGFTDARHFLSSSKRILGLSHENLVGGLIGVKYKKRIVAVTMSSVSIEPAMVDASLRLPSAIAGEAELRSKHAGRMIIAGLDSAQYLSGVGLKLSAYEMLLRDSPTWRSKLVLVQRCLIPGARQLDEASTVREIRMLVNQIKSKYGDAVIDYEEVFGSTLPIDQRLALWRASDCLLNTEVRCGLNLWPLEFVFAQKGLDSPGIVISSEFSAVANVLNGALRINPFDMKLTLSTIDKALTLSKDEREGRHLRDVEFVSSSSSAQWIKNILRDLKELIDDHTYDESKHEQIPDVAEFLAKERNEQFTFLDPKSVISAYNSSSRRVIILDFNGTIVIKEDVESFLKRDEIGSTGDAPPQEVCQSLAKLAADPRNTVFVVSGDNSENLEKAIGKIPGIGLAASNGSCFSPPSTHNGARTWLAFDLGVDWDSVKRVALPIMSKFTARTNGSFIKIAHSSVGWSYYSSDPEFGSLQAKHLVMELERELASYDVRFVNLKGIVEVIPRRLNKGIIVKKILRDVAAKCDNGGVDFILCMGDDVSDEKMFSVCYNLQPLLLRADEVTSNPLFGSKTQSVFSFISEINDDVANVFQSPPVIQLSQGAIPASQSFLNEAPVTQCKNANAPMFAFTVAVGKKPSHALQYVDSAEDVADLLVKMASGSIGACFERGRKTSRFENKSLILA</sequence>
<evidence type="ECO:0000256" key="1">
    <source>
        <dbReference type="ARBA" id="ARBA00005409"/>
    </source>
</evidence>
<organism evidence="3 4">
    <name type="scientific">Discostella pseudostelligera</name>
    <dbReference type="NCBI Taxonomy" id="259834"/>
    <lineage>
        <taxon>Eukaryota</taxon>
        <taxon>Sar</taxon>
        <taxon>Stramenopiles</taxon>
        <taxon>Ochrophyta</taxon>
        <taxon>Bacillariophyta</taxon>
        <taxon>Coscinodiscophyceae</taxon>
        <taxon>Thalassiosirophycidae</taxon>
        <taxon>Stephanodiscales</taxon>
        <taxon>Stephanodiscaceae</taxon>
        <taxon>Discostella</taxon>
    </lineage>
</organism>
<proteinExistence type="inferred from homology"/>
<dbReference type="Gene3D" id="3.40.50.1000">
    <property type="entry name" value="HAD superfamily/HAD-like"/>
    <property type="match status" value="1"/>
</dbReference>
<dbReference type="PANTHER" id="PTHR10788">
    <property type="entry name" value="TREHALOSE-6-PHOSPHATE SYNTHASE"/>
    <property type="match status" value="1"/>
</dbReference>
<gene>
    <name evidence="3" type="ORF">ACHAWU_003425</name>
</gene>
<reference evidence="3 4" key="1">
    <citation type="submission" date="2024-10" db="EMBL/GenBank/DDBJ databases">
        <title>Updated reference genomes for cyclostephanoid diatoms.</title>
        <authorList>
            <person name="Roberts W.R."/>
            <person name="Alverson A.J."/>
        </authorList>
    </citation>
    <scope>NUCLEOTIDE SEQUENCE [LARGE SCALE GENOMIC DNA]</scope>
    <source>
        <strain evidence="3 4">AJA232-27</strain>
    </source>
</reference>
<evidence type="ECO:0000313" key="3">
    <source>
        <dbReference type="EMBL" id="KAL3766669.1"/>
    </source>
</evidence>
<dbReference type="InterPro" id="IPR001830">
    <property type="entry name" value="Glyco_trans_20"/>
</dbReference>
<dbReference type="SUPFAM" id="SSF56784">
    <property type="entry name" value="HAD-like"/>
    <property type="match status" value="1"/>
</dbReference>
<dbReference type="Gene3D" id="3.30.70.1020">
    <property type="entry name" value="Trehalose-6-phosphate phosphatase related protein, domain 2"/>
    <property type="match status" value="1"/>
</dbReference>
<keyword evidence="4" id="KW-1185">Reference proteome</keyword>
<dbReference type="Proteomes" id="UP001530293">
    <property type="component" value="Unassembled WGS sequence"/>
</dbReference>
<dbReference type="InterPro" id="IPR023214">
    <property type="entry name" value="HAD_sf"/>
</dbReference>
<comment type="similarity">
    <text evidence="1">In the N-terminal section; belongs to the glycosyltransferase 20 family.</text>
</comment>
<protein>
    <recommendedName>
        <fullName evidence="5">Trehalose-phosphatase</fullName>
    </recommendedName>
</protein>
<dbReference type="Pfam" id="PF02358">
    <property type="entry name" value="Trehalose_PPase"/>
    <property type="match status" value="1"/>
</dbReference>
<comment type="caution">
    <text evidence="3">The sequence shown here is derived from an EMBL/GenBank/DDBJ whole genome shotgun (WGS) entry which is preliminary data.</text>
</comment>
<dbReference type="GO" id="GO:0005991">
    <property type="term" value="P:trehalose metabolic process"/>
    <property type="evidence" value="ECO:0007669"/>
    <property type="project" value="UniProtKB-ARBA"/>
</dbReference>
<dbReference type="Pfam" id="PF00982">
    <property type="entry name" value="Glyco_transf_20"/>
    <property type="match status" value="2"/>
</dbReference>
<feature type="compositionally biased region" description="Low complexity" evidence="2">
    <location>
        <begin position="28"/>
        <end position="46"/>
    </location>
</feature>
<accession>A0ABD3MRQ7</accession>
<feature type="region of interest" description="Disordered" evidence="2">
    <location>
        <begin position="417"/>
        <end position="437"/>
    </location>
</feature>
<name>A0ABD3MRQ7_9STRA</name>
<dbReference type="CDD" id="cd03788">
    <property type="entry name" value="GT20_TPS"/>
    <property type="match status" value="1"/>
</dbReference>
<evidence type="ECO:0000313" key="4">
    <source>
        <dbReference type="Proteomes" id="UP001530293"/>
    </source>
</evidence>
<evidence type="ECO:0008006" key="5">
    <source>
        <dbReference type="Google" id="ProtNLM"/>
    </source>
</evidence>
<evidence type="ECO:0000256" key="2">
    <source>
        <dbReference type="SAM" id="MobiDB-lite"/>
    </source>
</evidence>
<dbReference type="NCBIfam" id="TIGR00685">
    <property type="entry name" value="T6PP"/>
    <property type="match status" value="1"/>
</dbReference>
<dbReference type="PANTHER" id="PTHR10788:SF109">
    <property type="entry name" value="CBM20 DOMAIN-CONTAINING PROTEIN"/>
    <property type="match status" value="1"/>
</dbReference>
<dbReference type="SUPFAM" id="SSF53756">
    <property type="entry name" value="UDP-Glycosyltransferase/glycogen phosphorylase"/>
    <property type="match status" value="1"/>
</dbReference>